<sequence length="1431" mass="150754">MKKWNKILAVAIVLTTAVSPVASTFSTSKLFVSKAQAAESIADNNLAAVWAQPAILAVKQQGIMQGDPDGNFRPLDHLTREEFASLLVKALHLNLVDTDSTSFHDVQVHSWAHGAIETAYQLGYMKGDGGGTFRPQDPISREEVATILVRSLNVDTTGLGASLTFADKAQISEWAQDAVAFMYQNGVVKGDGVNFAPQRTAERQEIAVILNNALPLFKGTKTSVDSVSDAAVVLNGVSYTVADSLKGLFSAANSDALKGASIQFAANDKQLTKVTYLEITNSGKPAEAGKPEFSGDLVLDAGNAQVFGDLKISGDYISLKNLTVAGNLEIGKELQNDFYANNLKVVGKTIINGGDTNTVVYENSALGAVEINKPNVRVEPKGKTTVGDVLVNSNATITADAGVTLPKVTLGDSAQQVELNAGVTTLELAGKHGASISGKATIANVTLTGGGDVTLGTTGEIGKVEVTNKDSKLTVNSGASIKDLVLPDGKQVGDVVTNFDAAKIQITNVNGKPINTPTPSNGGGGGVGPVNHKPEAKSLQDRKVKITQTTGVSYVAADLATDVDGDAVKFVQGSVAVSGNGVVEASLQDERLVVTPKALGHGVVKVRVTDGQREIEVNIPVNIITQDAQLHASVLYGGQFHQNGAEVEAVVHLAKTDEEGQLSDVLDLSNLVVTKGTTTLVQNTDYFVDEEADDITLDPSFLNTLGQGAQTVTFTAGDLTVQAELDVLGVDTALVAAILAVNNATDVATTRTALEAEGLRLQLTPYSYLTGAQRDLVAQAVLDGKGTGYTSRTAIQDRVDMKVADIQLGGDEASAIAAINAATTVEEMLGALASPHLHLDNADYSSLEGYERDIVAQYFLDNKGAGYADRDAIQTEFDKIINMIIDDWYDIVDDVGALKIGYAVGDSKLSVTQDLTLPTVGAVHGAKIEWTSSNAAVVSNTGHVTRPTDQDTKVVLTAHLTNRYEHYNGSLTVTVKVFKDGLTAVVTNGSTLVEKSAGVDKIIHVEETVNDVPVPDPNLATLVVKNGNTPLVLDSDYTVDEASNDVSLAESYLDQLSVGTHTFTLSTATASVNVDLTVLPMDPALVSAIQAVNAATDVAGTRAALEAAALNLQLTPYSYLTSAQRNQVAQAVLDGKGTGYTNRASIQDALDVAVTDIQLGGDEASSIQAVNDATSIEEMLGALASPQLHLDNADYSSLEGYERDIVGQYFLDNKGTGYESRDAIQTNFDNIVNMILDDWYAMVDDILSVDLGFGAGDSYGSVTQDVTLPLEGPVNQSVITWTSSNTDLITNDGHVTRPAQDTQVTLMAHFTHRYEHYDYPFKVLVKAADSVPLNWSLSSKAVARYSAVDALDVLSGKTVQELLASLTIANGTVTVYTDNTQQTVAAADAVLTADMVLVGTDAQGLSVTSKLNVVTTLADAALLQARARFSK</sequence>
<comment type="caution">
    <text evidence="4">The sequence shown here is derived from an EMBL/GenBank/DDBJ whole genome shotgun (WGS) entry which is preliminary data.</text>
</comment>
<feature type="domain" description="SLH" evidence="3">
    <location>
        <begin position="163"/>
        <end position="224"/>
    </location>
</feature>
<dbReference type="Pfam" id="PF00395">
    <property type="entry name" value="SLH"/>
    <property type="match status" value="3"/>
</dbReference>
<feature type="region of interest" description="Disordered" evidence="1">
    <location>
        <begin position="510"/>
        <end position="540"/>
    </location>
</feature>
<keyword evidence="2" id="KW-0732">Signal</keyword>
<organism evidence="4 5">
    <name type="scientific">Tumebacillus permanentifrigoris</name>
    <dbReference type="NCBI Taxonomy" id="378543"/>
    <lineage>
        <taxon>Bacteria</taxon>
        <taxon>Bacillati</taxon>
        <taxon>Bacillota</taxon>
        <taxon>Bacilli</taxon>
        <taxon>Bacillales</taxon>
        <taxon>Alicyclobacillaceae</taxon>
        <taxon>Tumebacillus</taxon>
    </lineage>
</organism>
<dbReference type="InterPro" id="IPR046780">
    <property type="entry name" value="aBig_2"/>
</dbReference>
<evidence type="ECO:0000313" key="4">
    <source>
        <dbReference type="EMBL" id="PWK11256.1"/>
    </source>
</evidence>
<reference evidence="4 5" key="1">
    <citation type="submission" date="2018-05" db="EMBL/GenBank/DDBJ databases">
        <title>Genomic Encyclopedia of Type Strains, Phase IV (KMG-IV): sequencing the most valuable type-strain genomes for metagenomic binning, comparative biology and taxonomic classification.</title>
        <authorList>
            <person name="Goeker M."/>
        </authorList>
    </citation>
    <scope>NUCLEOTIDE SEQUENCE [LARGE SCALE GENOMIC DNA]</scope>
    <source>
        <strain evidence="4 5">DSM 18773</strain>
    </source>
</reference>
<feature type="domain" description="SLH" evidence="3">
    <location>
        <begin position="38"/>
        <end position="98"/>
    </location>
</feature>
<evidence type="ECO:0000256" key="2">
    <source>
        <dbReference type="SAM" id="SignalP"/>
    </source>
</evidence>
<dbReference type="Pfam" id="PF20578">
    <property type="entry name" value="aBig_2"/>
    <property type="match status" value="2"/>
</dbReference>
<dbReference type="InterPro" id="IPR001119">
    <property type="entry name" value="SLH_dom"/>
</dbReference>
<dbReference type="Proteomes" id="UP000245634">
    <property type="component" value="Unassembled WGS sequence"/>
</dbReference>
<dbReference type="EMBL" id="QGGL01000011">
    <property type="protein sequence ID" value="PWK11256.1"/>
    <property type="molecule type" value="Genomic_DNA"/>
</dbReference>
<dbReference type="PANTHER" id="PTHR43308:SF5">
    <property type="entry name" value="S-LAYER PROTEIN _ PEPTIDOGLYCAN ENDO-BETA-N-ACETYLGLUCOSAMINIDASE"/>
    <property type="match status" value="1"/>
</dbReference>
<evidence type="ECO:0000256" key="1">
    <source>
        <dbReference type="SAM" id="MobiDB-lite"/>
    </source>
</evidence>
<keyword evidence="5" id="KW-1185">Reference proteome</keyword>
<evidence type="ECO:0000259" key="3">
    <source>
        <dbReference type="PROSITE" id="PS51272"/>
    </source>
</evidence>
<dbReference type="PROSITE" id="PS51272">
    <property type="entry name" value="SLH"/>
    <property type="match status" value="3"/>
</dbReference>
<dbReference type="InterPro" id="IPR051465">
    <property type="entry name" value="Cell_Envelope_Struct_Comp"/>
</dbReference>
<gene>
    <name evidence="4" type="ORF">C7459_11149</name>
</gene>
<feature type="domain" description="SLH" evidence="3">
    <location>
        <begin position="99"/>
        <end position="162"/>
    </location>
</feature>
<feature type="signal peptide" evidence="2">
    <location>
        <begin position="1"/>
        <end position="22"/>
    </location>
</feature>
<proteinExistence type="predicted"/>
<dbReference type="RefSeq" id="WP_109689820.1">
    <property type="nucleotide sequence ID" value="NZ_QGGL01000011.1"/>
</dbReference>
<dbReference type="OrthoDB" id="57539at2"/>
<feature type="chain" id="PRO_5038763548" evidence="2">
    <location>
        <begin position="23"/>
        <end position="1431"/>
    </location>
</feature>
<protein>
    <submittedName>
        <fullName evidence="4">S-layer family protein</fullName>
    </submittedName>
</protein>
<name>A0A316D725_9BACL</name>
<accession>A0A316D725</accession>
<dbReference type="PANTHER" id="PTHR43308">
    <property type="entry name" value="OUTER MEMBRANE PROTEIN ALPHA-RELATED"/>
    <property type="match status" value="1"/>
</dbReference>
<evidence type="ECO:0000313" key="5">
    <source>
        <dbReference type="Proteomes" id="UP000245634"/>
    </source>
</evidence>